<accession>A0A2S9GX06</accession>
<name>A0A2S9GX06_9BURK</name>
<comment type="caution">
    <text evidence="2">The sequence shown here is derived from an EMBL/GenBank/DDBJ whole genome shotgun (WGS) entry which is preliminary data.</text>
</comment>
<keyword evidence="3" id="KW-1185">Reference proteome</keyword>
<proteinExistence type="predicted"/>
<dbReference type="EMBL" id="PUGF01000014">
    <property type="protein sequence ID" value="PRC92255.1"/>
    <property type="molecule type" value="Genomic_DNA"/>
</dbReference>
<feature type="transmembrane region" description="Helical" evidence="1">
    <location>
        <begin position="168"/>
        <end position="189"/>
    </location>
</feature>
<keyword evidence="1" id="KW-0472">Membrane</keyword>
<evidence type="ECO:0000256" key="1">
    <source>
        <dbReference type="SAM" id="Phobius"/>
    </source>
</evidence>
<dbReference type="Proteomes" id="UP000237839">
    <property type="component" value="Unassembled WGS sequence"/>
</dbReference>
<organism evidence="2 3">
    <name type="scientific">Solimicrobium silvestre</name>
    <dbReference type="NCBI Taxonomy" id="2099400"/>
    <lineage>
        <taxon>Bacteria</taxon>
        <taxon>Pseudomonadati</taxon>
        <taxon>Pseudomonadota</taxon>
        <taxon>Betaproteobacteria</taxon>
        <taxon>Burkholderiales</taxon>
        <taxon>Oxalobacteraceae</taxon>
        <taxon>Solimicrobium</taxon>
    </lineage>
</organism>
<feature type="transmembrane region" description="Helical" evidence="1">
    <location>
        <begin position="21"/>
        <end position="38"/>
    </location>
</feature>
<sequence>MNKIETNPVVASAHVGRAFGAMIFSIFGAVWLAAWSLQALPNNYFPLGLIAICALLIFTLAYRRYQQYLPESKALAESPARKRIMRQFNIINAAQWVAILIIVNVLNNMGLSSWAIPTAIFIIGLHFLPLTHIFRNPAHYVTGMAMLLLAVFYPLLMVNGGNNPAGCLGAGLILWVSAVWAVTANSTIAQVRSVQ</sequence>
<dbReference type="OrthoDB" id="123418at2"/>
<feature type="transmembrane region" description="Helical" evidence="1">
    <location>
        <begin position="44"/>
        <end position="62"/>
    </location>
</feature>
<feature type="transmembrane region" description="Helical" evidence="1">
    <location>
        <begin position="138"/>
        <end position="156"/>
    </location>
</feature>
<dbReference type="AlphaFoldDB" id="A0A2S9GX06"/>
<keyword evidence="1" id="KW-0812">Transmembrane</keyword>
<protein>
    <submittedName>
        <fullName evidence="2">Uncharacterized protein</fullName>
    </submittedName>
</protein>
<reference evidence="2 3" key="1">
    <citation type="submission" date="2018-02" db="EMBL/GenBank/DDBJ databases">
        <title>Solimicrobium silvestre gen. nov., sp. nov., isolated from alpine forest soil.</title>
        <authorList>
            <person name="Margesin R."/>
            <person name="Albuquerque L."/>
            <person name="Zhang D.-C."/>
            <person name="Froufe H.J.C."/>
            <person name="Severino R."/>
            <person name="Roxo I."/>
            <person name="Egas C."/>
            <person name="Da Costa M.S."/>
        </authorList>
    </citation>
    <scope>NUCLEOTIDE SEQUENCE [LARGE SCALE GENOMIC DNA]</scope>
    <source>
        <strain evidence="2 3">S20-91</strain>
    </source>
</reference>
<evidence type="ECO:0000313" key="2">
    <source>
        <dbReference type="EMBL" id="PRC92255.1"/>
    </source>
</evidence>
<feature type="transmembrane region" description="Helical" evidence="1">
    <location>
        <begin position="112"/>
        <end position="131"/>
    </location>
</feature>
<keyword evidence="1" id="KW-1133">Transmembrane helix</keyword>
<dbReference type="RefSeq" id="WP_105532667.1">
    <property type="nucleotide sequence ID" value="NZ_PUGF01000014.1"/>
</dbReference>
<gene>
    <name evidence="2" type="ORF">S2091_2914</name>
</gene>
<feature type="transmembrane region" description="Helical" evidence="1">
    <location>
        <begin position="88"/>
        <end position="106"/>
    </location>
</feature>
<evidence type="ECO:0000313" key="3">
    <source>
        <dbReference type="Proteomes" id="UP000237839"/>
    </source>
</evidence>